<comment type="caution">
    <text evidence="3">The sequence shown here is derived from an EMBL/GenBank/DDBJ whole genome shotgun (WGS) entry which is preliminary data.</text>
</comment>
<evidence type="ECO:0000313" key="3">
    <source>
        <dbReference type="EMBL" id="KAF7291827.1"/>
    </source>
</evidence>
<reference evidence="3" key="1">
    <citation type="submission" date="2020-05" db="EMBL/GenBank/DDBJ databases">
        <title>Mycena genomes resolve the evolution of fungal bioluminescence.</title>
        <authorList>
            <person name="Tsai I.J."/>
        </authorList>
    </citation>
    <scope>NUCLEOTIDE SEQUENCE</scope>
    <source>
        <strain evidence="3">110903Hualien_Pintung</strain>
    </source>
</reference>
<dbReference type="OrthoDB" id="2310150at2759"/>
<dbReference type="CDD" id="cd19075">
    <property type="entry name" value="AKR_AKR7A1-5"/>
    <property type="match status" value="1"/>
</dbReference>
<dbReference type="SUPFAM" id="SSF51430">
    <property type="entry name" value="NAD(P)-linked oxidoreductase"/>
    <property type="match status" value="1"/>
</dbReference>
<sequence>MATQTQKAAINVVFGAMNVGSPEAKAEGARITDLQDIGAVLDTFAARGYTEIDTARFYNKGTSEEWLGKAGWKAKNLSMETKIYPTKRALTMTMRSRLPPALIEELERNGITHSPEDLRKHLEISLEKLQTDSIEIFYLHGPDREIPYEVTLKGVDTLYREGKFKRFGLSNFMAWEVVEIVNICKTNGYVQPTVYQGGYSAIQRTVEPELFPALRKFGIAFYAFSPLAGGFFTGKYASTQTEPEAGSRMDPNNLHGKSLRARYWNEPHFAALAVVEAAIKPHNLTMPEVGMRWIAHHSQLKREFGDAVLIGASSIKQLNENLDDLEKGPLPEEVVKALDEAWVIIKGHAGVYFH</sequence>
<dbReference type="AlphaFoldDB" id="A0A8H6VRZ3"/>
<organism evidence="3 4">
    <name type="scientific">Mycena chlorophos</name>
    <name type="common">Agaric fungus</name>
    <name type="synonym">Agaricus chlorophos</name>
    <dbReference type="NCBI Taxonomy" id="658473"/>
    <lineage>
        <taxon>Eukaryota</taxon>
        <taxon>Fungi</taxon>
        <taxon>Dikarya</taxon>
        <taxon>Basidiomycota</taxon>
        <taxon>Agaricomycotina</taxon>
        <taxon>Agaricomycetes</taxon>
        <taxon>Agaricomycetidae</taxon>
        <taxon>Agaricales</taxon>
        <taxon>Marasmiineae</taxon>
        <taxon>Mycenaceae</taxon>
        <taxon>Mycena</taxon>
    </lineage>
</organism>
<dbReference type="InterPro" id="IPR050523">
    <property type="entry name" value="AKR_Detox_Biosynth"/>
</dbReference>
<dbReference type="GO" id="GO:0016491">
    <property type="term" value="F:oxidoreductase activity"/>
    <property type="evidence" value="ECO:0007669"/>
    <property type="project" value="UniProtKB-KW"/>
</dbReference>
<evidence type="ECO:0000256" key="1">
    <source>
        <dbReference type="ARBA" id="ARBA00023002"/>
    </source>
</evidence>
<keyword evidence="4" id="KW-1185">Reference proteome</keyword>
<dbReference type="Gene3D" id="3.20.20.100">
    <property type="entry name" value="NADP-dependent oxidoreductase domain"/>
    <property type="match status" value="1"/>
</dbReference>
<dbReference type="EMBL" id="JACAZE010000023">
    <property type="protein sequence ID" value="KAF7291827.1"/>
    <property type="molecule type" value="Genomic_DNA"/>
</dbReference>
<feature type="domain" description="NADP-dependent oxidoreductase" evidence="2">
    <location>
        <begin position="12"/>
        <end position="342"/>
    </location>
</feature>
<dbReference type="Pfam" id="PF00248">
    <property type="entry name" value="Aldo_ket_red"/>
    <property type="match status" value="1"/>
</dbReference>
<accession>A0A8H6VRZ3</accession>
<evidence type="ECO:0000259" key="2">
    <source>
        <dbReference type="Pfam" id="PF00248"/>
    </source>
</evidence>
<gene>
    <name evidence="3" type="ORF">HMN09_01242900</name>
</gene>
<protein>
    <submittedName>
        <fullName evidence="3">Aldo-ket-red domain-containing protein</fullName>
    </submittedName>
</protein>
<evidence type="ECO:0000313" key="4">
    <source>
        <dbReference type="Proteomes" id="UP000613580"/>
    </source>
</evidence>
<proteinExistence type="predicted"/>
<dbReference type="InterPro" id="IPR036812">
    <property type="entry name" value="NAD(P)_OxRdtase_dom_sf"/>
</dbReference>
<dbReference type="PANTHER" id="PTHR43364:SF4">
    <property type="entry name" value="NAD(P)-LINKED OXIDOREDUCTASE SUPERFAMILY PROTEIN"/>
    <property type="match status" value="1"/>
</dbReference>
<name>A0A8H6VRZ3_MYCCL</name>
<dbReference type="InterPro" id="IPR023210">
    <property type="entry name" value="NADP_OxRdtase_dom"/>
</dbReference>
<dbReference type="Proteomes" id="UP000613580">
    <property type="component" value="Unassembled WGS sequence"/>
</dbReference>
<keyword evidence="1" id="KW-0560">Oxidoreductase</keyword>
<dbReference type="PANTHER" id="PTHR43364">
    <property type="entry name" value="NADH-SPECIFIC METHYLGLYOXAL REDUCTASE-RELATED"/>
    <property type="match status" value="1"/>
</dbReference>